<evidence type="ECO:0000256" key="10">
    <source>
        <dbReference type="ARBA" id="ARBA00023136"/>
    </source>
</evidence>
<evidence type="ECO:0000256" key="2">
    <source>
        <dbReference type="ARBA" id="ARBA00011902"/>
    </source>
</evidence>
<dbReference type="InterPro" id="IPR006211">
    <property type="entry name" value="Furin-like_Cys-rich_dom"/>
</dbReference>
<dbReference type="Gene3D" id="2.10.220.10">
    <property type="entry name" value="Hormone Receptor, Insulin-like Growth Factor Receptor 1, Chain A, domain 2"/>
    <property type="match status" value="1"/>
</dbReference>
<dbReference type="GO" id="GO:0005524">
    <property type="term" value="F:ATP binding"/>
    <property type="evidence" value="ECO:0007669"/>
    <property type="project" value="UniProtKB-KW"/>
</dbReference>
<dbReference type="GO" id="GO:0016020">
    <property type="term" value="C:membrane"/>
    <property type="evidence" value="ECO:0007669"/>
    <property type="project" value="UniProtKB-SubCell"/>
</dbReference>
<proteinExistence type="predicted"/>
<feature type="domain" description="Receptor L-domain" evidence="16">
    <location>
        <begin position="308"/>
        <end position="429"/>
    </location>
</feature>
<dbReference type="InterPro" id="IPR009030">
    <property type="entry name" value="Growth_fac_rcpt_cys_sf"/>
</dbReference>
<keyword evidence="13" id="KW-0325">Glycoprotein</keyword>
<accession>A0A8C6T398</accession>
<dbReference type="Ensembl" id="ENSNMLT00000016786.1">
    <property type="protein sequence ID" value="ENSNMLP00000014935.1"/>
    <property type="gene ID" value="ENSNMLG00000009941.1"/>
</dbReference>
<keyword evidence="10" id="KW-0472">Membrane</keyword>
<evidence type="ECO:0000256" key="13">
    <source>
        <dbReference type="ARBA" id="ARBA00023180"/>
    </source>
</evidence>
<dbReference type="GO" id="GO:0007169">
    <property type="term" value="P:cell surface receptor protein tyrosine kinase signaling pathway"/>
    <property type="evidence" value="ECO:0007669"/>
    <property type="project" value="UniProtKB-ARBA"/>
</dbReference>
<evidence type="ECO:0000256" key="7">
    <source>
        <dbReference type="ARBA" id="ARBA00022777"/>
    </source>
</evidence>
<reference evidence="17" key="1">
    <citation type="submission" date="2025-08" db="UniProtKB">
        <authorList>
            <consortium name="Ensembl"/>
        </authorList>
    </citation>
    <scope>IDENTIFICATION</scope>
</reference>
<evidence type="ECO:0000256" key="9">
    <source>
        <dbReference type="ARBA" id="ARBA00022989"/>
    </source>
</evidence>
<dbReference type="AlphaFoldDB" id="A0A8C6T398"/>
<evidence type="ECO:0000256" key="4">
    <source>
        <dbReference type="ARBA" id="ARBA00022679"/>
    </source>
</evidence>
<evidence type="ECO:0000256" key="8">
    <source>
        <dbReference type="ARBA" id="ARBA00022840"/>
    </source>
</evidence>
<evidence type="ECO:0000256" key="1">
    <source>
        <dbReference type="ARBA" id="ARBA00004479"/>
    </source>
</evidence>
<dbReference type="EC" id="2.7.10.1" evidence="2"/>
<dbReference type="FunFam" id="2.10.220.10:FF:000001">
    <property type="entry name" value="Receptor protein-tyrosine kinase"/>
    <property type="match status" value="1"/>
</dbReference>
<dbReference type="InterPro" id="IPR036941">
    <property type="entry name" value="Rcpt_L-dom_sf"/>
</dbReference>
<evidence type="ECO:0000313" key="17">
    <source>
        <dbReference type="Ensembl" id="ENSNMLP00000014935.1"/>
    </source>
</evidence>
<feature type="domain" description="Receptor L-domain" evidence="16">
    <location>
        <begin position="43"/>
        <end position="131"/>
    </location>
</feature>
<dbReference type="SUPFAM" id="SSF52058">
    <property type="entry name" value="L domain-like"/>
    <property type="match status" value="2"/>
</dbReference>
<dbReference type="GO" id="GO:0004714">
    <property type="term" value="F:transmembrane receptor protein tyrosine kinase activity"/>
    <property type="evidence" value="ECO:0007669"/>
    <property type="project" value="UniProtKB-EC"/>
</dbReference>
<keyword evidence="18" id="KW-1185">Reference proteome</keyword>
<sequence>RAGVCKAEVCPGTQNGLSSTGSQENQYNLIRDRYDGCEIVMGTSKSPKLKTIREVTGYVLIAMNHFQDLPLGQLRVIRGNNLYERRYALSVLFNYPKEGSNGLRQLGLANLTGGVQIINNKYLSYGPWVYWQDIIRDSSASIEIQYNGERGLFGKNVGTQLTKTVCAPQCNGRCFGTSPRDCCHSECAAGCKGPLDVDCFACRHFNDSGSCVRQCPQNLIYNKQMFQMETNPNAKYQYGSICVSQCPTHFVVDGSSCVSVCPPDKTEVEREGQKRCELCNGLCPKVCDGTGAEHRQTVDSSNIDSFINCTKIQGSLHFLVTGILGDDFKNIPPLDAKKLELFQTVREITGLYYLNIQSWPKELNDLSVFSSLTTIQGRSLFKRFSLMVMRIPSLKSLGLRSLREISDGSVYISQNENLCYHDTVNWTQLFRGSQVRVNNINNKPRDDCGEA</sequence>
<organism evidence="17 18">
    <name type="scientific">Neogobius melanostomus</name>
    <name type="common">round goby</name>
    <dbReference type="NCBI Taxonomy" id="47308"/>
    <lineage>
        <taxon>Eukaryota</taxon>
        <taxon>Metazoa</taxon>
        <taxon>Chordata</taxon>
        <taxon>Craniata</taxon>
        <taxon>Vertebrata</taxon>
        <taxon>Euteleostomi</taxon>
        <taxon>Actinopterygii</taxon>
        <taxon>Neopterygii</taxon>
        <taxon>Teleostei</taxon>
        <taxon>Neoteleostei</taxon>
        <taxon>Acanthomorphata</taxon>
        <taxon>Gobiaria</taxon>
        <taxon>Gobiiformes</taxon>
        <taxon>Gobioidei</taxon>
        <taxon>Gobiidae</taxon>
        <taxon>Benthophilinae</taxon>
        <taxon>Neogobiini</taxon>
        <taxon>Neogobius</taxon>
    </lineage>
</organism>
<keyword evidence="11" id="KW-0829">Tyrosine-protein kinase</keyword>
<dbReference type="SMART" id="SM00261">
    <property type="entry name" value="FU"/>
    <property type="match status" value="1"/>
</dbReference>
<dbReference type="Gene3D" id="3.80.20.20">
    <property type="entry name" value="Receptor L-domain"/>
    <property type="match status" value="2"/>
</dbReference>
<evidence type="ECO:0000313" key="18">
    <source>
        <dbReference type="Proteomes" id="UP000694523"/>
    </source>
</evidence>
<evidence type="ECO:0000256" key="12">
    <source>
        <dbReference type="ARBA" id="ARBA00023170"/>
    </source>
</evidence>
<protein>
    <recommendedName>
        <fullName evidence="2">receptor protein-tyrosine kinase</fullName>
        <ecNumber evidence="2">2.7.10.1</ecNumber>
    </recommendedName>
</protein>
<comment type="catalytic activity">
    <reaction evidence="14">
        <text>L-tyrosyl-[protein] + ATP = O-phospho-L-tyrosyl-[protein] + ADP + H(+)</text>
        <dbReference type="Rhea" id="RHEA:10596"/>
        <dbReference type="Rhea" id="RHEA-COMP:10136"/>
        <dbReference type="Rhea" id="RHEA-COMP:20101"/>
        <dbReference type="ChEBI" id="CHEBI:15378"/>
        <dbReference type="ChEBI" id="CHEBI:30616"/>
        <dbReference type="ChEBI" id="CHEBI:46858"/>
        <dbReference type="ChEBI" id="CHEBI:61978"/>
        <dbReference type="ChEBI" id="CHEBI:456216"/>
        <dbReference type="EC" id="2.7.10.1"/>
    </reaction>
</comment>
<dbReference type="Pfam" id="PF01030">
    <property type="entry name" value="Recep_L_domain"/>
    <property type="match status" value="2"/>
</dbReference>
<name>A0A8C6T398_9GOBI</name>
<dbReference type="InterPro" id="IPR000494">
    <property type="entry name" value="Rcpt_L-dom"/>
</dbReference>
<keyword evidence="12" id="KW-0675">Receptor</keyword>
<keyword evidence="9" id="KW-1133">Transmembrane helix</keyword>
<keyword evidence="3" id="KW-0597">Phosphoprotein</keyword>
<dbReference type="CDD" id="cd00064">
    <property type="entry name" value="FU"/>
    <property type="match status" value="1"/>
</dbReference>
<keyword evidence="5" id="KW-0812">Transmembrane</keyword>
<evidence type="ECO:0000256" key="5">
    <source>
        <dbReference type="ARBA" id="ARBA00022692"/>
    </source>
</evidence>
<dbReference type="SUPFAM" id="SSF57184">
    <property type="entry name" value="Growth factor receptor domain"/>
    <property type="match status" value="1"/>
</dbReference>
<dbReference type="InterPro" id="IPR006212">
    <property type="entry name" value="Furin_repeat"/>
</dbReference>
<evidence type="ECO:0000259" key="15">
    <source>
        <dbReference type="Pfam" id="PF00757"/>
    </source>
</evidence>
<keyword evidence="8" id="KW-0067">ATP-binding</keyword>
<evidence type="ECO:0000256" key="14">
    <source>
        <dbReference type="ARBA" id="ARBA00051243"/>
    </source>
</evidence>
<dbReference type="Pfam" id="PF00757">
    <property type="entry name" value="Furin-like"/>
    <property type="match status" value="1"/>
</dbReference>
<evidence type="ECO:0000259" key="16">
    <source>
        <dbReference type="Pfam" id="PF01030"/>
    </source>
</evidence>
<keyword evidence="7" id="KW-0418">Kinase</keyword>
<comment type="subcellular location">
    <subcellularLocation>
        <location evidence="1">Membrane</location>
        <topology evidence="1">Single-pass type I membrane protein</topology>
    </subcellularLocation>
</comment>
<evidence type="ECO:0000256" key="6">
    <source>
        <dbReference type="ARBA" id="ARBA00022741"/>
    </source>
</evidence>
<keyword evidence="4" id="KW-0808">Transferase</keyword>
<reference evidence="17" key="2">
    <citation type="submission" date="2025-09" db="UniProtKB">
        <authorList>
            <consortium name="Ensembl"/>
        </authorList>
    </citation>
    <scope>IDENTIFICATION</scope>
</reference>
<keyword evidence="6" id="KW-0547">Nucleotide-binding</keyword>
<evidence type="ECO:0000256" key="11">
    <source>
        <dbReference type="ARBA" id="ARBA00023137"/>
    </source>
</evidence>
<evidence type="ECO:0000256" key="3">
    <source>
        <dbReference type="ARBA" id="ARBA00022553"/>
    </source>
</evidence>
<dbReference type="Proteomes" id="UP000694523">
    <property type="component" value="Unplaced"/>
</dbReference>
<feature type="domain" description="Furin-like cysteine-rich" evidence="15">
    <location>
        <begin position="162"/>
        <end position="288"/>
    </location>
</feature>